<evidence type="ECO:0000313" key="6">
    <source>
        <dbReference type="EMBL" id="CAB4585828.1"/>
    </source>
</evidence>
<dbReference type="Pfam" id="PF00355">
    <property type="entry name" value="Rieske"/>
    <property type="match status" value="1"/>
</dbReference>
<protein>
    <submittedName>
        <fullName evidence="6">Unannotated protein</fullName>
    </submittedName>
</protein>
<organism evidence="6">
    <name type="scientific">freshwater metagenome</name>
    <dbReference type="NCBI Taxonomy" id="449393"/>
    <lineage>
        <taxon>unclassified sequences</taxon>
        <taxon>metagenomes</taxon>
        <taxon>ecological metagenomes</taxon>
    </lineage>
</organism>
<dbReference type="InterPro" id="IPR017941">
    <property type="entry name" value="Rieske_2Fe-2S"/>
</dbReference>
<gene>
    <name evidence="6" type="ORF">UFOPK1493_03405</name>
</gene>
<proteinExistence type="predicted"/>
<dbReference type="PANTHER" id="PTHR21496">
    <property type="entry name" value="FERREDOXIN-RELATED"/>
    <property type="match status" value="1"/>
</dbReference>
<name>A0A6J6FMV8_9ZZZZ</name>
<evidence type="ECO:0000259" key="5">
    <source>
        <dbReference type="PROSITE" id="PS51296"/>
    </source>
</evidence>
<dbReference type="PROSITE" id="PS51296">
    <property type="entry name" value="RIESKE"/>
    <property type="match status" value="1"/>
</dbReference>
<sequence>MSDDVVELGDLSDLRDGQFRVFPELGTHGVMVCRVAGVLHAIDDNCSHRDTPLSQGRLRGALITCPLHGAQFDVRTGAQQGPPATMPVACHAVEEVPSADGTAVRLRLSRSV</sequence>
<evidence type="ECO:0000256" key="2">
    <source>
        <dbReference type="ARBA" id="ARBA00022723"/>
    </source>
</evidence>
<reference evidence="6" key="1">
    <citation type="submission" date="2020-05" db="EMBL/GenBank/DDBJ databases">
        <authorList>
            <person name="Chiriac C."/>
            <person name="Salcher M."/>
            <person name="Ghai R."/>
            <person name="Kavagutti S V."/>
        </authorList>
    </citation>
    <scope>NUCLEOTIDE SEQUENCE</scope>
</reference>
<keyword evidence="1" id="KW-0001">2Fe-2S</keyword>
<keyword evidence="2" id="KW-0479">Metal-binding</keyword>
<keyword evidence="3" id="KW-0408">Iron</keyword>
<dbReference type="SUPFAM" id="SSF50022">
    <property type="entry name" value="ISP domain"/>
    <property type="match status" value="1"/>
</dbReference>
<evidence type="ECO:0000256" key="3">
    <source>
        <dbReference type="ARBA" id="ARBA00023004"/>
    </source>
</evidence>
<keyword evidence="4" id="KW-0411">Iron-sulfur</keyword>
<dbReference type="Gene3D" id="2.102.10.10">
    <property type="entry name" value="Rieske [2Fe-2S] iron-sulphur domain"/>
    <property type="match status" value="1"/>
</dbReference>
<dbReference type="PANTHER" id="PTHR21496:SF23">
    <property type="entry name" value="3-PHENYLPROPIONATE_CINNAMIC ACID DIOXYGENASE FERREDOXIN SUBUNIT"/>
    <property type="match status" value="1"/>
</dbReference>
<evidence type="ECO:0000256" key="4">
    <source>
        <dbReference type="ARBA" id="ARBA00023014"/>
    </source>
</evidence>
<dbReference type="GO" id="GO:0051537">
    <property type="term" value="F:2 iron, 2 sulfur cluster binding"/>
    <property type="evidence" value="ECO:0007669"/>
    <property type="project" value="UniProtKB-KW"/>
</dbReference>
<evidence type="ECO:0000256" key="1">
    <source>
        <dbReference type="ARBA" id="ARBA00022714"/>
    </source>
</evidence>
<dbReference type="EMBL" id="CAEZSR010000187">
    <property type="protein sequence ID" value="CAB4585828.1"/>
    <property type="molecule type" value="Genomic_DNA"/>
</dbReference>
<feature type="domain" description="Rieske" evidence="5">
    <location>
        <begin position="6"/>
        <end position="96"/>
    </location>
</feature>
<dbReference type="AlphaFoldDB" id="A0A6J6FMV8"/>
<dbReference type="GO" id="GO:0046872">
    <property type="term" value="F:metal ion binding"/>
    <property type="evidence" value="ECO:0007669"/>
    <property type="project" value="UniProtKB-KW"/>
</dbReference>
<dbReference type="InterPro" id="IPR036922">
    <property type="entry name" value="Rieske_2Fe-2S_sf"/>
</dbReference>
<accession>A0A6J6FMV8</accession>